<accession>A0A9D3UAC3</accession>
<comment type="caution">
    <text evidence="1">The sequence shown here is derived from an EMBL/GenBank/DDBJ whole genome shotgun (WGS) entry which is preliminary data.</text>
</comment>
<protein>
    <submittedName>
        <fullName evidence="1">Uncharacterized protein</fullName>
    </submittedName>
</protein>
<gene>
    <name evidence="1" type="ORF">J1N35_044949</name>
</gene>
<evidence type="ECO:0000313" key="1">
    <source>
        <dbReference type="EMBL" id="KAH1032775.1"/>
    </source>
</evidence>
<name>A0A9D3UAC3_9ROSI</name>
<evidence type="ECO:0000313" key="2">
    <source>
        <dbReference type="Proteomes" id="UP000828251"/>
    </source>
</evidence>
<dbReference type="EMBL" id="JAIQCV010000013">
    <property type="protein sequence ID" value="KAH1032775.1"/>
    <property type="molecule type" value="Genomic_DNA"/>
</dbReference>
<reference evidence="1 2" key="1">
    <citation type="journal article" date="2021" name="Plant Biotechnol. J.">
        <title>Multi-omics assisted identification of the key and species-specific regulatory components of drought-tolerant mechanisms in Gossypium stocksii.</title>
        <authorList>
            <person name="Yu D."/>
            <person name="Ke L."/>
            <person name="Zhang D."/>
            <person name="Wu Y."/>
            <person name="Sun Y."/>
            <person name="Mei J."/>
            <person name="Sun J."/>
            <person name="Sun Y."/>
        </authorList>
    </citation>
    <scope>NUCLEOTIDE SEQUENCE [LARGE SCALE GENOMIC DNA]</scope>
    <source>
        <strain evidence="2">cv. E1</strain>
        <tissue evidence="1">Leaf</tissue>
    </source>
</reference>
<proteinExistence type="predicted"/>
<dbReference type="AlphaFoldDB" id="A0A9D3UAC3"/>
<dbReference type="Proteomes" id="UP000828251">
    <property type="component" value="Unassembled WGS sequence"/>
</dbReference>
<keyword evidence="2" id="KW-1185">Reference proteome</keyword>
<sequence>MSRAANQQVEGQGRFQAEDILYGRNIDSIDRNVKEAPLKMLVGQKTDMKPVESSTRLPPMREVGYASDFRGKLVIQTGKLRRCYKRELARIPKVNSMVNVGMLKPINLDQEDPDRGKLEFGRVRDRLLGTRCTKEERKRFKLSEDGS</sequence>
<organism evidence="1 2">
    <name type="scientific">Gossypium stocksii</name>
    <dbReference type="NCBI Taxonomy" id="47602"/>
    <lineage>
        <taxon>Eukaryota</taxon>
        <taxon>Viridiplantae</taxon>
        <taxon>Streptophyta</taxon>
        <taxon>Embryophyta</taxon>
        <taxon>Tracheophyta</taxon>
        <taxon>Spermatophyta</taxon>
        <taxon>Magnoliopsida</taxon>
        <taxon>eudicotyledons</taxon>
        <taxon>Gunneridae</taxon>
        <taxon>Pentapetalae</taxon>
        <taxon>rosids</taxon>
        <taxon>malvids</taxon>
        <taxon>Malvales</taxon>
        <taxon>Malvaceae</taxon>
        <taxon>Malvoideae</taxon>
        <taxon>Gossypium</taxon>
    </lineage>
</organism>